<dbReference type="SUPFAM" id="SSF50475">
    <property type="entry name" value="FMN-binding split barrel"/>
    <property type="match status" value="1"/>
</dbReference>
<evidence type="ECO:0000313" key="1">
    <source>
        <dbReference type="EMBL" id="MEJ8566301.1"/>
    </source>
</evidence>
<sequence length="149" mass="17102">MSEIRDTSAWNRAQIEMFLNEQRIPIRLACITPSGAPLVCSLWYGYHDDALWCATQNNARVVRYLTEYPACGFEIAPESAPYRGVRGQADAHIDAGAGRHELELLIDRYLDGRESAFAQWLLRRADQEVAIRIEPRWMTAWDFTARMTP</sequence>
<organism evidence="1 2">
    <name type="scientific">Elongatibacter sediminis</name>
    <dbReference type="NCBI Taxonomy" id="3119006"/>
    <lineage>
        <taxon>Bacteria</taxon>
        <taxon>Pseudomonadati</taxon>
        <taxon>Pseudomonadota</taxon>
        <taxon>Gammaproteobacteria</taxon>
        <taxon>Chromatiales</taxon>
        <taxon>Wenzhouxiangellaceae</taxon>
        <taxon>Elongatibacter</taxon>
    </lineage>
</organism>
<accession>A0AAW9RET3</accession>
<dbReference type="Proteomes" id="UP001359886">
    <property type="component" value="Unassembled WGS sequence"/>
</dbReference>
<reference evidence="1 2" key="1">
    <citation type="submission" date="2024-02" db="EMBL/GenBank/DDBJ databases">
        <title>A novel Wenzhouxiangellaceae bacterium, isolated from coastal sediments.</title>
        <authorList>
            <person name="Du Z.-J."/>
            <person name="Ye Y.-Q."/>
            <person name="Zhang X.-Y."/>
        </authorList>
    </citation>
    <scope>NUCLEOTIDE SEQUENCE [LARGE SCALE GENOMIC DNA]</scope>
    <source>
        <strain evidence="1 2">CH-27</strain>
    </source>
</reference>
<gene>
    <name evidence="1" type="ORF">V3330_01580</name>
</gene>
<evidence type="ECO:0000313" key="2">
    <source>
        <dbReference type="Proteomes" id="UP001359886"/>
    </source>
</evidence>
<dbReference type="AlphaFoldDB" id="A0AAW9RET3"/>
<dbReference type="EMBL" id="JAZHOG010000001">
    <property type="protein sequence ID" value="MEJ8566301.1"/>
    <property type="molecule type" value="Genomic_DNA"/>
</dbReference>
<name>A0AAW9RET3_9GAMM</name>
<dbReference type="Gene3D" id="2.30.110.10">
    <property type="entry name" value="Electron Transport, Fmn-binding Protein, Chain A"/>
    <property type="match status" value="1"/>
</dbReference>
<protein>
    <recommendedName>
        <fullName evidence="3">Pyridoxamine 5'-phosphate oxidase putative domain-containing protein</fullName>
    </recommendedName>
</protein>
<proteinExistence type="predicted"/>
<keyword evidence="2" id="KW-1185">Reference proteome</keyword>
<evidence type="ECO:0008006" key="3">
    <source>
        <dbReference type="Google" id="ProtNLM"/>
    </source>
</evidence>
<dbReference type="InterPro" id="IPR012349">
    <property type="entry name" value="Split_barrel_FMN-bd"/>
</dbReference>
<dbReference type="RefSeq" id="WP_354693624.1">
    <property type="nucleotide sequence ID" value="NZ_JAZHOG010000001.1"/>
</dbReference>
<comment type="caution">
    <text evidence="1">The sequence shown here is derived from an EMBL/GenBank/DDBJ whole genome shotgun (WGS) entry which is preliminary data.</text>
</comment>